<evidence type="ECO:0000313" key="2">
    <source>
        <dbReference type="EMBL" id="KKL09243.1"/>
    </source>
</evidence>
<keyword evidence="1" id="KW-0472">Membrane</keyword>
<organism evidence="2">
    <name type="scientific">marine sediment metagenome</name>
    <dbReference type="NCBI Taxonomy" id="412755"/>
    <lineage>
        <taxon>unclassified sequences</taxon>
        <taxon>metagenomes</taxon>
        <taxon>ecological metagenomes</taxon>
    </lineage>
</organism>
<gene>
    <name evidence="2" type="ORF">LCGC14_2567790</name>
</gene>
<proteinExistence type="predicted"/>
<accession>A0A0F9DB22</accession>
<feature type="transmembrane region" description="Helical" evidence="1">
    <location>
        <begin position="47"/>
        <end position="67"/>
    </location>
</feature>
<evidence type="ECO:0000256" key="1">
    <source>
        <dbReference type="SAM" id="Phobius"/>
    </source>
</evidence>
<name>A0A0F9DB22_9ZZZZ</name>
<reference evidence="2" key="1">
    <citation type="journal article" date="2015" name="Nature">
        <title>Complex archaea that bridge the gap between prokaryotes and eukaryotes.</title>
        <authorList>
            <person name="Spang A."/>
            <person name="Saw J.H."/>
            <person name="Jorgensen S.L."/>
            <person name="Zaremba-Niedzwiedzka K."/>
            <person name="Martijn J."/>
            <person name="Lind A.E."/>
            <person name="van Eijk R."/>
            <person name="Schleper C."/>
            <person name="Guy L."/>
            <person name="Ettema T.J."/>
        </authorList>
    </citation>
    <scope>NUCLEOTIDE SEQUENCE</scope>
</reference>
<keyword evidence="1" id="KW-0812">Transmembrane</keyword>
<comment type="caution">
    <text evidence="2">The sequence shown here is derived from an EMBL/GenBank/DDBJ whole genome shotgun (WGS) entry which is preliminary data.</text>
</comment>
<sequence length="77" mass="9060">MEIKENKNPLTKEESYNIFIRQDDNLNEWDIVESFKEQYPNKLCSVAFSRVVAVECGIILIGLNIINKKRTKKESKR</sequence>
<keyword evidence="1" id="KW-1133">Transmembrane helix</keyword>
<dbReference type="EMBL" id="LAZR01042561">
    <property type="protein sequence ID" value="KKL09243.1"/>
    <property type="molecule type" value="Genomic_DNA"/>
</dbReference>
<protein>
    <submittedName>
        <fullName evidence="2">Uncharacterized protein</fullName>
    </submittedName>
</protein>
<dbReference type="AlphaFoldDB" id="A0A0F9DB22"/>